<keyword evidence="14" id="KW-1185">Reference proteome</keyword>
<feature type="signal peptide" evidence="11">
    <location>
        <begin position="1"/>
        <end position="16"/>
    </location>
</feature>
<dbReference type="InterPro" id="IPR012674">
    <property type="entry name" value="Calycin"/>
</dbReference>
<evidence type="ECO:0000259" key="12">
    <source>
        <dbReference type="Pfam" id="PF08212"/>
    </source>
</evidence>
<evidence type="ECO:0000256" key="1">
    <source>
        <dbReference type="ARBA" id="ARBA00004613"/>
    </source>
</evidence>
<dbReference type="PRINTS" id="PR01219">
    <property type="entry name" value="APOLIPOPROTD"/>
</dbReference>
<dbReference type="InterPro" id="IPR002969">
    <property type="entry name" value="ApolipopD"/>
</dbReference>
<dbReference type="InterPro" id="IPR022272">
    <property type="entry name" value="Lipocalin_CS"/>
</dbReference>
<dbReference type="SUPFAM" id="SSF50814">
    <property type="entry name" value="Lipocalins"/>
    <property type="match status" value="1"/>
</dbReference>
<keyword evidence="8" id="KW-1015">Disulfide bond</keyword>
<dbReference type="Ensembl" id="ENSNMLT00000004207.1">
    <property type="protein sequence ID" value="ENSNMLP00000003659.1"/>
    <property type="gene ID" value="ENSNMLG00000002682.1"/>
</dbReference>
<dbReference type="PRINTS" id="PR02058">
    <property type="entry name" value="APODVERTBRTE"/>
</dbReference>
<reference evidence="13" key="1">
    <citation type="submission" date="2025-08" db="UniProtKB">
        <authorList>
            <consortium name="Ensembl"/>
        </authorList>
    </citation>
    <scope>IDENTIFICATION</scope>
</reference>
<evidence type="ECO:0000256" key="8">
    <source>
        <dbReference type="ARBA" id="ARBA00023157"/>
    </source>
</evidence>
<keyword evidence="9" id="KW-0325">Glycoprotein</keyword>
<dbReference type="PROSITE" id="PS00213">
    <property type="entry name" value="LIPOCALIN"/>
    <property type="match status" value="1"/>
</dbReference>
<dbReference type="AlphaFoldDB" id="A0A8C6S9N2"/>
<dbReference type="Pfam" id="PF08212">
    <property type="entry name" value="Lipocalin_2"/>
    <property type="match status" value="1"/>
</dbReference>
<dbReference type="GO" id="GO:0005576">
    <property type="term" value="C:extracellular region"/>
    <property type="evidence" value="ECO:0007669"/>
    <property type="project" value="UniProtKB-SubCell"/>
</dbReference>
<dbReference type="PIRSF" id="PIRSF036893">
    <property type="entry name" value="Lipocalin_ApoD"/>
    <property type="match status" value="1"/>
</dbReference>
<evidence type="ECO:0000256" key="6">
    <source>
        <dbReference type="ARBA" id="ARBA00022729"/>
    </source>
</evidence>
<evidence type="ECO:0000256" key="11">
    <source>
        <dbReference type="PIRNR" id="PIRNR036893"/>
    </source>
</evidence>
<dbReference type="PANTHER" id="PTHR10612:SF15">
    <property type="entry name" value="APOLIPOPROTEIN D"/>
    <property type="match status" value="1"/>
</dbReference>
<dbReference type="InterPro" id="IPR022271">
    <property type="entry name" value="Lipocalin_ApoD"/>
</dbReference>
<proteinExistence type="inferred from homology"/>
<organism evidence="13 14">
    <name type="scientific">Neogobius melanostomus</name>
    <name type="common">round goby</name>
    <dbReference type="NCBI Taxonomy" id="47308"/>
    <lineage>
        <taxon>Eukaryota</taxon>
        <taxon>Metazoa</taxon>
        <taxon>Chordata</taxon>
        <taxon>Craniata</taxon>
        <taxon>Vertebrata</taxon>
        <taxon>Euteleostomi</taxon>
        <taxon>Actinopterygii</taxon>
        <taxon>Neopterygii</taxon>
        <taxon>Teleostei</taxon>
        <taxon>Neoteleostei</taxon>
        <taxon>Acanthomorphata</taxon>
        <taxon>Gobiaria</taxon>
        <taxon>Gobiiformes</taxon>
        <taxon>Gobioidei</taxon>
        <taxon>Gobiidae</taxon>
        <taxon>Benthophilinae</taxon>
        <taxon>Neogobiini</taxon>
        <taxon>Neogobius</taxon>
    </lineage>
</organism>
<keyword evidence="10" id="KW-0873">Pyrrolidone carboxylic acid</keyword>
<dbReference type="PANTHER" id="PTHR10612">
    <property type="entry name" value="APOLIPOPROTEIN D"/>
    <property type="match status" value="1"/>
</dbReference>
<evidence type="ECO:0000313" key="14">
    <source>
        <dbReference type="Proteomes" id="UP000694523"/>
    </source>
</evidence>
<keyword evidence="6 11" id="KW-0732">Signal</keyword>
<evidence type="ECO:0000256" key="2">
    <source>
        <dbReference type="ARBA" id="ARBA00006889"/>
    </source>
</evidence>
<keyword evidence="4" id="KW-0813">Transport</keyword>
<accession>A0A8C6S9N2</accession>
<dbReference type="GO" id="GO:0007420">
    <property type="term" value="P:brain development"/>
    <property type="evidence" value="ECO:0007669"/>
    <property type="project" value="InterPro"/>
</dbReference>
<keyword evidence="5" id="KW-0964">Secreted</keyword>
<reference evidence="13" key="2">
    <citation type="submission" date="2025-09" db="UniProtKB">
        <authorList>
            <consortium name="Ensembl"/>
        </authorList>
    </citation>
    <scope>IDENTIFICATION</scope>
</reference>
<feature type="chain" id="PRO_5034398069" description="Apolipoprotein D" evidence="11">
    <location>
        <begin position="17"/>
        <end position="184"/>
    </location>
</feature>
<dbReference type="GO" id="GO:0000302">
    <property type="term" value="P:response to reactive oxygen species"/>
    <property type="evidence" value="ECO:0007669"/>
    <property type="project" value="TreeGrafter"/>
</dbReference>
<dbReference type="GO" id="GO:0006629">
    <property type="term" value="P:lipid metabolic process"/>
    <property type="evidence" value="ECO:0007669"/>
    <property type="project" value="TreeGrafter"/>
</dbReference>
<dbReference type="InterPro" id="IPR000566">
    <property type="entry name" value="Lipocln_cytosolic_FA-bd_dom"/>
</dbReference>
<keyword evidence="7" id="KW-0446">Lipid-binding</keyword>
<dbReference type="InterPro" id="IPR026222">
    <property type="entry name" value="ApoD_vertbrte"/>
</dbReference>
<evidence type="ECO:0000256" key="10">
    <source>
        <dbReference type="ARBA" id="ARBA00023283"/>
    </source>
</evidence>
<evidence type="ECO:0000256" key="5">
    <source>
        <dbReference type="ARBA" id="ARBA00022525"/>
    </source>
</evidence>
<protein>
    <recommendedName>
        <fullName evidence="3">Apolipoprotein D</fullName>
    </recommendedName>
</protein>
<dbReference type="GO" id="GO:0006869">
    <property type="term" value="P:lipid transport"/>
    <property type="evidence" value="ECO:0007669"/>
    <property type="project" value="InterPro"/>
</dbReference>
<comment type="subcellular location">
    <subcellularLocation>
        <location evidence="1">Secreted</location>
    </subcellularLocation>
</comment>
<evidence type="ECO:0000256" key="4">
    <source>
        <dbReference type="ARBA" id="ARBA00022448"/>
    </source>
</evidence>
<evidence type="ECO:0000313" key="13">
    <source>
        <dbReference type="Ensembl" id="ENSNMLP00000003659.1"/>
    </source>
</evidence>
<sequence length="184" mass="20786">MSWVLLLLLVAPLVSAQTIRCGRCPTTGVQPDFDLQRYLGRWFEITKLPANFERGKCIEANYALREDGTIQVLNKQQEENGISIIGTARIPDPREPAKLGVSFSFVAPTGTYWVLYTDYTSVSVVYSCTDFLRVAHMDYAWILARNRTLPEETMRTATEILKRVGVKECELIPTDQTGCLDNTM</sequence>
<evidence type="ECO:0000256" key="3">
    <source>
        <dbReference type="ARBA" id="ARBA00019890"/>
    </source>
</evidence>
<dbReference type="FunFam" id="2.40.128.20:FF:000003">
    <property type="entry name" value="Apolipoprotein D"/>
    <property type="match status" value="1"/>
</dbReference>
<dbReference type="GO" id="GO:0042246">
    <property type="term" value="P:tissue regeneration"/>
    <property type="evidence" value="ECO:0007669"/>
    <property type="project" value="InterPro"/>
</dbReference>
<name>A0A8C6S9N2_9GOBI</name>
<evidence type="ECO:0000256" key="9">
    <source>
        <dbReference type="ARBA" id="ARBA00023180"/>
    </source>
</evidence>
<evidence type="ECO:0000256" key="7">
    <source>
        <dbReference type="ARBA" id="ARBA00023121"/>
    </source>
</evidence>
<feature type="domain" description="Lipocalin/cytosolic fatty-acid binding" evidence="12">
    <location>
        <begin position="33"/>
        <end position="175"/>
    </location>
</feature>
<comment type="similarity">
    <text evidence="2 11">Belongs to the calycin superfamily. Lipocalin family.</text>
</comment>
<dbReference type="GO" id="GO:0008289">
    <property type="term" value="F:lipid binding"/>
    <property type="evidence" value="ECO:0007669"/>
    <property type="project" value="UniProtKB-KW"/>
</dbReference>
<dbReference type="CDD" id="cd19437">
    <property type="entry name" value="lipocalin_apoD-like"/>
    <property type="match status" value="1"/>
</dbReference>
<dbReference type="GO" id="GO:0005737">
    <property type="term" value="C:cytoplasm"/>
    <property type="evidence" value="ECO:0007669"/>
    <property type="project" value="TreeGrafter"/>
</dbReference>
<dbReference type="Proteomes" id="UP000694523">
    <property type="component" value="Unplaced"/>
</dbReference>
<dbReference type="Gene3D" id="2.40.128.20">
    <property type="match status" value="1"/>
</dbReference>